<reference evidence="2 3" key="1">
    <citation type="submission" date="2024-03" db="EMBL/GenBank/DDBJ databases">
        <title>The genome assembly and annotation of the cricket Gryllus longicercus Weissman &amp; Gray.</title>
        <authorList>
            <person name="Szrajer S."/>
            <person name="Gray D."/>
            <person name="Ylla G."/>
        </authorList>
    </citation>
    <scope>NUCLEOTIDE SEQUENCE [LARGE SCALE GENOMIC DNA]</scope>
    <source>
        <strain evidence="2">DAG 2021-001</strain>
        <tissue evidence="2">Whole body minus gut</tissue>
    </source>
</reference>
<evidence type="ECO:0000256" key="1">
    <source>
        <dbReference type="SAM" id="MobiDB-lite"/>
    </source>
</evidence>
<keyword evidence="3" id="KW-1185">Reference proteome</keyword>
<sequence length="150" mass="16335">MPLDWLFGSKKKSEPDPTPHHEDKANASGDEFVVLDADQTLPSRGDGSGMYPQLPYALAPKSQTNPESHTTHSSSASTNEVTTALGFLSGVPFKLTSTDTFEGIDSATAHHIRASQFITYISESITNERFSYDFQVEKSVLHEAGCRDLG</sequence>
<gene>
    <name evidence="2" type="ORF">R5R35_012828</name>
</gene>
<comment type="caution">
    <text evidence="2">The sequence shown here is derived from an EMBL/GenBank/DDBJ whole genome shotgun (WGS) entry which is preliminary data.</text>
</comment>
<dbReference type="EMBL" id="JAZDUA010000398">
    <property type="protein sequence ID" value="KAK7793183.1"/>
    <property type="molecule type" value="Genomic_DNA"/>
</dbReference>
<feature type="compositionally biased region" description="Basic and acidic residues" evidence="1">
    <location>
        <begin position="11"/>
        <end position="25"/>
    </location>
</feature>
<proteinExistence type="predicted"/>
<dbReference type="AlphaFoldDB" id="A0AAN9V7V5"/>
<feature type="region of interest" description="Disordered" evidence="1">
    <location>
        <begin position="1"/>
        <end position="78"/>
    </location>
</feature>
<name>A0AAN9V7V5_9ORTH</name>
<evidence type="ECO:0008006" key="4">
    <source>
        <dbReference type="Google" id="ProtNLM"/>
    </source>
</evidence>
<accession>A0AAN9V7V5</accession>
<evidence type="ECO:0000313" key="3">
    <source>
        <dbReference type="Proteomes" id="UP001378592"/>
    </source>
</evidence>
<evidence type="ECO:0000313" key="2">
    <source>
        <dbReference type="EMBL" id="KAK7793183.1"/>
    </source>
</evidence>
<dbReference type="Proteomes" id="UP001378592">
    <property type="component" value="Unassembled WGS sequence"/>
</dbReference>
<organism evidence="2 3">
    <name type="scientific">Gryllus longicercus</name>
    <dbReference type="NCBI Taxonomy" id="2509291"/>
    <lineage>
        <taxon>Eukaryota</taxon>
        <taxon>Metazoa</taxon>
        <taxon>Ecdysozoa</taxon>
        <taxon>Arthropoda</taxon>
        <taxon>Hexapoda</taxon>
        <taxon>Insecta</taxon>
        <taxon>Pterygota</taxon>
        <taxon>Neoptera</taxon>
        <taxon>Polyneoptera</taxon>
        <taxon>Orthoptera</taxon>
        <taxon>Ensifera</taxon>
        <taxon>Gryllidea</taxon>
        <taxon>Grylloidea</taxon>
        <taxon>Gryllidae</taxon>
        <taxon>Gryllinae</taxon>
        <taxon>Gryllus</taxon>
    </lineage>
</organism>
<protein>
    <recommendedName>
        <fullName evidence="4">UMA domain-containing protein</fullName>
    </recommendedName>
</protein>